<dbReference type="PANTHER" id="PTHR30417">
    <property type="entry name" value="N-ACETYLMURAMOYL-L-ALANINE AMIDASE AMID"/>
    <property type="match status" value="1"/>
</dbReference>
<dbReference type="Pfam" id="PF01510">
    <property type="entry name" value="Amidase_2"/>
    <property type="match status" value="1"/>
</dbReference>
<dbReference type="PANTHER" id="PTHR30417:SF4">
    <property type="entry name" value="1,6-ANHYDRO-N-ACETYLMURAMYL-L-ALANINE AMIDASE AMPD"/>
    <property type="match status" value="1"/>
</dbReference>
<keyword evidence="10" id="KW-0961">Cell wall biogenesis/degradation</keyword>
<protein>
    <recommendedName>
        <fullName evidence="11">1,6-anhydro-N-acetylmuramyl-L-alanine amidase AmpD</fullName>
        <ecNumber evidence="5">3.5.1.28</ecNumber>
    </recommendedName>
    <alternativeName>
        <fullName evidence="12">N-acetylmuramoyl-L-alanine amidase</fullName>
    </alternativeName>
</protein>
<dbReference type="Gene3D" id="3.40.80.10">
    <property type="entry name" value="Peptidoglycan recognition protein-like"/>
    <property type="match status" value="1"/>
</dbReference>
<evidence type="ECO:0000256" key="2">
    <source>
        <dbReference type="ARBA" id="ARBA00001947"/>
    </source>
</evidence>
<accession>A0A2P7N1X0</accession>
<dbReference type="EMBL" id="PXXO01000001">
    <property type="protein sequence ID" value="PSJ07473.1"/>
    <property type="molecule type" value="Genomic_DNA"/>
</dbReference>
<dbReference type="OrthoDB" id="505853at2"/>
<evidence type="ECO:0000256" key="3">
    <source>
        <dbReference type="ARBA" id="ARBA00004496"/>
    </source>
</evidence>
<dbReference type="RefSeq" id="WP_106501659.1">
    <property type="nucleotide sequence ID" value="NZ_PXXO01000001.1"/>
</dbReference>
<evidence type="ECO:0000256" key="12">
    <source>
        <dbReference type="ARBA" id="ARBA00042615"/>
    </source>
</evidence>
<evidence type="ECO:0000256" key="5">
    <source>
        <dbReference type="ARBA" id="ARBA00011901"/>
    </source>
</evidence>
<dbReference type="AlphaFoldDB" id="A0A2P7N1X0"/>
<comment type="cofactor">
    <cofactor evidence="2">
        <name>Zn(2+)</name>
        <dbReference type="ChEBI" id="CHEBI:29105"/>
    </cofactor>
</comment>
<dbReference type="GO" id="GO:0046872">
    <property type="term" value="F:metal ion binding"/>
    <property type="evidence" value="ECO:0007669"/>
    <property type="project" value="UniProtKB-KW"/>
</dbReference>
<feature type="region of interest" description="Disordered" evidence="13">
    <location>
        <begin position="53"/>
        <end position="84"/>
    </location>
</feature>
<evidence type="ECO:0000256" key="7">
    <source>
        <dbReference type="ARBA" id="ARBA00022723"/>
    </source>
</evidence>
<feature type="domain" description="N-acetylmuramoyl-L-alanine amidase" evidence="15">
    <location>
        <begin position="118"/>
        <end position="272"/>
    </location>
</feature>
<evidence type="ECO:0000256" key="11">
    <source>
        <dbReference type="ARBA" id="ARBA00039257"/>
    </source>
</evidence>
<evidence type="ECO:0000256" key="14">
    <source>
        <dbReference type="SAM" id="Phobius"/>
    </source>
</evidence>
<proteinExistence type="inferred from homology"/>
<comment type="subcellular location">
    <subcellularLocation>
        <location evidence="3">Cytoplasm</location>
    </subcellularLocation>
</comment>
<dbReference type="SMART" id="SM00644">
    <property type="entry name" value="Ami_2"/>
    <property type="match status" value="1"/>
</dbReference>
<reference evidence="16 17" key="1">
    <citation type="journal article" date="2018" name="Environ. Microbiol.">
        <title>Ecological and genomic features of two widespread freshwater picocyanobacteria.</title>
        <authorList>
            <person name="Cabello-Yeves P.J."/>
            <person name="Picazo A."/>
            <person name="Camacho A."/>
            <person name="Callieri C."/>
            <person name="Rosselli R."/>
            <person name="Roda-Garcia J.J."/>
            <person name="Coutinho F.H."/>
            <person name="Rodriguez-Valera F."/>
        </authorList>
    </citation>
    <scope>NUCLEOTIDE SEQUENCE [LARGE SCALE GENOMIC DNA]</scope>
    <source>
        <strain evidence="16 17">Tous</strain>
    </source>
</reference>
<comment type="caution">
    <text evidence="16">The sequence shown here is derived from an EMBL/GenBank/DDBJ whole genome shotgun (WGS) entry which is preliminary data.</text>
</comment>
<dbReference type="SUPFAM" id="SSF55846">
    <property type="entry name" value="N-acetylmuramoyl-L-alanine amidase-like"/>
    <property type="match status" value="1"/>
</dbReference>
<keyword evidence="7" id="KW-0479">Metal-binding</keyword>
<keyword evidence="17" id="KW-1185">Reference proteome</keyword>
<feature type="transmembrane region" description="Helical" evidence="14">
    <location>
        <begin position="6"/>
        <end position="27"/>
    </location>
</feature>
<dbReference type="EC" id="3.5.1.28" evidence="5"/>
<evidence type="ECO:0000259" key="15">
    <source>
        <dbReference type="SMART" id="SM00644"/>
    </source>
</evidence>
<dbReference type="GO" id="GO:0008745">
    <property type="term" value="F:N-acetylmuramoyl-L-alanine amidase activity"/>
    <property type="evidence" value="ECO:0007669"/>
    <property type="project" value="UniProtKB-EC"/>
</dbReference>
<organism evidence="16 17">
    <name type="scientific">Cyanobium usitatum str. Tous</name>
    <dbReference type="NCBI Taxonomy" id="2116684"/>
    <lineage>
        <taxon>Bacteria</taxon>
        <taxon>Bacillati</taxon>
        <taxon>Cyanobacteriota</taxon>
        <taxon>Cyanophyceae</taxon>
        <taxon>Synechococcales</taxon>
        <taxon>Prochlorococcaceae</taxon>
        <taxon>Cyanobium</taxon>
    </lineage>
</organism>
<evidence type="ECO:0000256" key="1">
    <source>
        <dbReference type="ARBA" id="ARBA00001561"/>
    </source>
</evidence>
<keyword evidence="9" id="KW-0862">Zinc</keyword>
<keyword evidence="14" id="KW-0812">Transmembrane</keyword>
<comment type="catalytic activity">
    <reaction evidence="1">
        <text>Hydrolyzes the link between N-acetylmuramoyl residues and L-amino acid residues in certain cell-wall glycopeptides.</text>
        <dbReference type="EC" id="3.5.1.28"/>
    </reaction>
</comment>
<dbReference type="InterPro" id="IPR036505">
    <property type="entry name" value="Amidase/PGRP_sf"/>
</dbReference>
<dbReference type="InterPro" id="IPR002502">
    <property type="entry name" value="Amidase_domain"/>
</dbReference>
<evidence type="ECO:0000313" key="16">
    <source>
        <dbReference type="EMBL" id="PSJ07473.1"/>
    </source>
</evidence>
<comment type="similarity">
    <text evidence="4">Belongs to the N-acetylmuramoyl-L-alanine amidase 2 family.</text>
</comment>
<evidence type="ECO:0000256" key="8">
    <source>
        <dbReference type="ARBA" id="ARBA00022801"/>
    </source>
</evidence>
<keyword evidence="14" id="KW-0472">Membrane</keyword>
<evidence type="ECO:0000256" key="4">
    <source>
        <dbReference type="ARBA" id="ARBA00007553"/>
    </source>
</evidence>
<name>A0A2P7N1X0_9CYAN</name>
<dbReference type="GO" id="GO:0009253">
    <property type="term" value="P:peptidoglycan catabolic process"/>
    <property type="evidence" value="ECO:0007669"/>
    <property type="project" value="InterPro"/>
</dbReference>
<keyword evidence="6" id="KW-0963">Cytoplasm</keyword>
<evidence type="ECO:0000256" key="13">
    <source>
        <dbReference type="SAM" id="MobiDB-lite"/>
    </source>
</evidence>
<evidence type="ECO:0000256" key="9">
    <source>
        <dbReference type="ARBA" id="ARBA00022833"/>
    </source>
</evidence>
<keyword evidence="14" id="KW-1133">Transmembrane helix</keyword>
<evidence type="ECO:0000313" key="17">
    <source>
        <dbReference type="Proteomes" id="UP000243002"/>
    </source>
</evidence>
<dbReference type="GO" id="GO:0071555">
    <property type="term" value="P:cell wall organization"/>
    <property type="evidence" value="ECO:0007669"/>
    <property type="project" value="UniProtKB-KW"/>
</dbReference>
<dbReference type="Proteomes" id="UP000243002">
    <property type="component" value="Unassembled WGS sequence"/>
</dbReference>
<dbReference type="CDD" id="cd06583">
    <property type="entry name" value="PGRP"/>
    <property type="match status" value="1"/>
</dbReference>
<sequence length="292" mass="31375">MNSSPQPLWIAIGAGAMLALGGLGWLARDLSAQPNGGQKRPSLLELLEEVRQAPAAPEPGRRAAPGPPNHSAWQSPLRASCAPGDPAQRLRLQQLAERVQTSPARVQIHPTNFGERFNRDAYGNPVDPTPQLVVLHETVYGIGSAINTFVTPHPRDEDQVSYHTLIGGDGSVVQVLDPSKRAFGAGNSAFNGRWVVTNAKVGGSINNFALHISLETPLDGENDGPAHSGYTSAQYDALAALLAGWMQRFPIPASHITTHRAVDLGGERADPRSFRWSELQTRMQNLGLLCKS</sequence>
<gene>
    <name evidence="16" type="ORF">C7K55_01815</name>
</gene>
<keyword evidence="8" id="KW-0378">Hydrolase</keyword>
<evidence type="ECO:0000256" key="6">
    <source>
        <dbReference type="ARBA" id="ARBA00022490"/>
    </source>
</evidence>
<dbReference type="InterPro" id="IPR051206">
    <property type="entry name" value="NAMLAA_amidase_2"/>
</dbReference>
<evidence type="ECO:0000256" key="10">
    <source>
        <dbReference type="ARBA" id="ARBA00023316"/>
    </source>
</evidence>
<dbReference type="GO" id="GO:0005737">
    <property type="term" value="C:cytoplasm"/>
    <property type="evidence" value="ECO:0007669"/>
    <property type="project" value="UniProtKB-SubCell"/>
</dbReference>
<dbReference type="GO" id="GO:0009254">
    <property type="term" value="P:peptidoglycan turnover"/>
    <property type="evidence" value="ECO:0007669"/>
    <property type="project" value="TreeGrafter"/>
</dbReference>